<dbReference type="KEGG" id="tcd:AAIA72_08620"/>
<keyword evidence="1" id="KW-0472">Membrane</keyword>
<name>A0AB39USH1_9GAMM</name>
<feature type="transmembrane region" description="Helical" evidence="1">
    <location>
        <begin position="93"/>
        <end position="123"/>
    </location>
</feature>
<feature type="transmembrane region" description="Helical" evidence="1">
    <location>
        <begin position="20"/>
        <end position="39"/>
    </location>
</feature>
<keyword evidence="1" id="KW-0812">Transmembrane</keyword>
<dbReference type="EMBL" id="CP154858">
    <property type="protein sequence ID" value="XDT70877.1"/>
    <property type="molecule type" value="Genomic_DNA"/>
</dbReference>
<keyword evidence="1" id="KW-1133">Transmembrane helix</keyword>
<gene>
    <name evidence="2" type="ORF">AAIA72_08620</name>
</gene>
<reference evidence="2" key="1">
    <citation type="submission" date="2024-05" db="EMBL/GenBank/DDBJ databases">
        <title>Genome sequencing of novel strain.</title>
        <authorList>
            <person name="Ganbat D."/>
            <person name="Ganbat S."/>
            <person name="Lee S.-J."/>
        </authorList>
    </citation>
    <scope>NUCLEOTIDE SEQUENCE</scope>
    <source>
        <strain evidence="2">SMD15-11</strain>
    </source>
</reference>
<protein>
    <submittedName>
        <fullName evidence="2">Uncharacterized protein</fullName>
    </submittedName>
</protein>
<evidence type="ECO:0000313" key="2">
    <source>
        <dbReference type="EMBL" id="XDT70877.1"/>
    </source>
</evidence>
<proteinExistence type="predicted"/>
<accession>A0AB39USH1</accession>
<sequence>MILLARAIGTAAGIPAWEALIRVNAISWMLLFLAVFVLLQRRNGDGDFRAVGWGALLIAVQPLVVGAMVSGMSDLPGTSLLVACCAALLRKRYGLFVLAWILGVGVRPGLAPLWLILAVMAWVQARDLSFGRKTLWVSLAGAGVMSQVAWMWAHDGEALWVEGARFLRGHFGAWGTAWGKRHG</sequence>
<dbReference type="AlphaFoldDB" id="A0AB39USH1"/>
<evidence type="ECO:0000256" key="1">
    <source>
        <dbReference type="SAM" id="Phobius"/>
    </source>
</evidence>
<organism evidence="2">
    <name type="scientific">Thermohahella caldifontis</name>
    <dbReference type="NCBI Taxonomy" id="3142973"/>
    <lineage>
        <taxon>Bacteria</taxon>
        <taxon>Pseudomonadati</taxon>
        <taxon>Pseudomonadota</taxon>
        <taxon>Gammaproteobacteria</taxon>
        <taxon>Oceanospirillales</taxon>
        <taxon>Hahellaceae</taxon>
        <taxon>Thermohahella</taxon>
    </lineage>
</organism>
<feature type="transmembrane region" description="Helical" evidence="1">
    <location>
        <begin position="51"/>
        <end position="73"/>
    </location>
</feature>
<dbReference type="RefSeq" id="WP_369599918.1">
    <property type="nucleotide sequence ID" value="NZ_CP154858.1"/>
</dbReference>